<evidence type="ECO:0000259" key="3">
    <source>
        <dbReference type="Pfam" id="PF10302"/>
    </source>
</evidence>
<keyword evidence="2" id="KW-0812">Transmembrane</keyword>
<proteinExistence type="predicted"/>
<keyword evidence="2" id="KW-0472">Membrane</keyword>
<dbReference type="OrthoDB" id="2556122at2759"/>
<feature type="compositionally biased region" description="Basic and acidic residues" evidence="1">
    <location>
        <begin position="90"/>
        <end position="112"/>
    </location>
</feature>
<dbReference type="PANTHER" id="PTHR28049">
    <property type="entry name" value="TRANSMEMBRANE PROTEIN YOR223W"/>
    <property type="match status" value="1"/>
</dbReference>
<dbReference type="Pfam" id="PF13373">
    <property type="entry name" value="Dsc3_C"/>
    <property type="match status" value="1"/>
</dbReference>
<feature type="transmembrane region" description="Helical" evidence="2">
    <location>
        <begin position="287"/>
        <end position="305"/>
    </location>
</feature>
<keyword evidence="6" id="KW-1185">Reference proteome</keyword>
<feature type="region of interest" description="Disordered" evidence="1">
    <location>
        <begin position="154"/>
        <end position="181"/>
    </location>
</feature>
<reference evidence="5 6" key="2">
    <citation type="journal article" date="2021" name="Curr. Genet.">
        <title>Genetic response to nitrogen starvation in the aggressive Eucalyptus foliar pathogen Teratosphaeria destructans.</title>
        <authorList>
            <person name="Havenga M."/>
            <person name="Wingfield B.D."/>
            <person name="Wingfield M.J."/>
            <person name="Dreyer L.L."/>
            <person name="Roets F."/>
            <person name="Aylward J."/>
        </authorList>
    </citation>
    <scope>NUCLEOTIDE SEQUENCE [LARGE SCALE GENOMIC DNA]</scope>
    <source>
        <strain evidence="5">CMW44962</strain>
    </source>
</reference>
<comment type="caution">
    <text evidence="5">The sequence shown here is derived from an EMBL/GenBank/DDBJ whole genome shotgun (WGS) entry which is preliminary data.</text>
</comment>
<sequence>MADSMASALPLDLVVRFSTSTADLVVSIPDAGRTTTLRLKQHIRKHLPPPARDSRLRLIHAGKVLVDTQSLVTGLGPAAVAPPPTAAHDGTQDKSDKAKGKQPLRRSDDQKHARAARVYIHCSIGDALTPSDLDAEAQQAQEADQALLLLLADPALPPTNPQSLPTTSPDASTTAPAPRGFDRLLHTGFTHAEVAHLRSQFLAIQAHTHTPDTMPTGPDLLALEERWLDNAPGATGPGGGEAGGLGAEDGGGLEDMLYGNLIGFFWPMGAMFWLMREEGVWSRRRQIAVLTGFLVNVTFGVLRVMV</sequence>
<dbReference type="Proteomes" id="UP001138500">
    <property type="component" value="Unassembled WGS sequence"/>
</dbReference>
<dbReference type="InterPro" id="IPR029071">
    <property type="entry name" value="Ubiquitin-like_domsf"/>
</dbReference>
<evidence type="ECO:0000313" key="6">
    <source>
        <dbReference type="Proteomes" id="UP001138500"/>
    </source>
</evidence>
<feature type="region of interest" description="Disordered" evidence="1">
    <location>
        <begin position="76"/>
        <end position="112"/>
    </location>
</feature>
<dbReference type="InterPro" id="IPR045226">
    <property type="entry name" value="Dsc3"/>
</dbReference>
<dbReference type="PANTHER" id="PTHR28049:SF1">
    <property type="entry name" value="DSC E3 UBIQUITIN LIGASE COMPLEX SUBUNIT 3"/>
    <property type="match status" value="1"/>
</dbReference>
<dbReference type="InterPro" id="IPR025390">
    <property type="entry name" value="Dsc3_C"/>
</dbReference>
<feature type="compositionally biased region" description="Low complexity" evidence="1">
    <location>
        <begin position="163"/>
        <end position="178"/>
    </location>
</feature>
<dbReference type="Gene3D" id="3.10.20.90">
    <property type="entry name" value="Phosphatidylinositol 3-kinase Catalytic Subunit, Chain A, domain 1"/>
    <property type="match status" value="1"/>
</dbReference>
<dbReference type="InterPro" id="IPR019413">
    <property type="entry name" value="Dsc3_ub-like_dom"/>
</dbReference>
<keyword evidence="2" id="KW-1133">Transmembrane helix</keyword>
<dbReference type="GO" id="GO:0044695">
    <property type="term" value="C:Dsc E3 ubiquitin ligase complex"/>
    <property type="evidence" value="ECO:0007669"/>
    <property type="project" value="InterPro"/>
</dbReference>
<evidence type="ECO:0000256" key="2">
    <source>
        <dbReference type="SAM" id="Phobius"/>
    </source>
</evidence>
<evidence type="ECO:0000313" key="5">
    <source>
        <dbReference type="EMBL" id="KAH9825792.1"/>
    </source>
</evidence>
<evidence type="ECO:0000259" key="4">
    <source>
        <dbReference type="Pfam" id="PF13373"/>
    </source>
</evidence>
<dbReference type="AlphaFoldDB" id="A0A9W7SNR9"/>
<dbReference type="Pfam" id="PF10302">
    <property type="entry name" value="Dsc3_N"/>
    <property type="match status" value="1"/>
</dbReference>
<name>A0A9W7SNR9_9PEZI</name>
<protein>
    <submittedName>
        <fullName evidence="5">DSC E3 ubiquitin ligase complex subunit 3-like</fullName>
    </submittedName>
</protein>
<feature type="transmembrane region" description="Helical" evidence="2">
    <location>
        <begin position="257"/>
        <end position="275"/>
    </location>
</feature>
<reference evidence="5 6" key="1">
    <citation type="journal article" date="2018" name="IMA Fungus">
        <title>IMA Genome-F 10: Nine draft genome sequences of Claviceps purpurea s.lat., including C. arundinis, C. humidiphila, and C. cf. spartinae, pseudomolecules for the pitch canker pathogen Fusarium circinatum, draft genome of Davidsoniella eucalypti, Grosmannia galeiformis, Quambalaria eucalypti, and Teratosphaeria destructans.</title>
        <authorList>
            <person name="Wingfield B.D."/>
            <person name="Liu M."/>
            <person name="Nguyen H.D."/>
            <person name="Lane F.A."/>
            <person name="Morgan S.W."/>
            <person name="De Vos L."/>
            <person name="Wilken P.M."/>
            <person name="Duong T.A."/>
            <person name="Aylward J."/>
            <person name="Coetzee M.P."/>
            <person name="Dadej K."/>
            <person name="De Beer Z.W."/>
            <person name="Findlay W."/>
            <person name="Havenga M."/>
            <person name="Kolarik M."/>
            <person name="Menzies J.G."/>
            <person name="Naidoo K."/>
            <person name="Pochopski O."/>
            <person name="Shoukouhi P."/>
            <person name="Santana Q.C."/>
            <person name="Seifert K.A."/>
            <person name="Soal N."/>
            <person name="Steenkamp E.T."/>
            <person name="Tatham C.T."/>
            <person name="van der Nest M.A."/>
            <person name="Wingfield M.J."/>
        </authorList>
    </citation>
    <scope>NUCLEOTIDE SEQUENCE [LARGE SCALE GENOMIC DNA]</scope>
    <source>
        <strain evidence="5">CMW44962</strain>
    </source>
</reference>
<dbReference type="SUPFAM" id="SSF54236">
    <property type="entry name" value="Ubiquitin-like"/>
    <property type="match status" value="1"/>
</dbReference>
<accession>A0A9W7SNR9</accession>
<dbReference type="GO" id="GO:0005783">
    <property type="term" value="C:endoplasmic reticulum"/>
    <property type="evidence" value="ECO:0007669"/>
    <property type="project" value="TreeGrafter"/>
</dbReference>
<gene>
    <name evidence="5" type="ORF">Tdes44962_MAKER04003</name>
</gene>
<dbReference type="EMBL" id="RIBY02002078">
    <property type="protein sequence ID" value="KAH9825792.1"/>
    <property type="molecule type" value="Genomic_DNA"/>
</dbReference>
<evidence type="ECO:0000256" key="1">
    <source>
        <dbReference type="SAM" id="MobiDB-lite"/>
    </source>
</evidence>
<feature type="domain" description="DSC E3 ubiquitin ligase complex subunit 3 ubiquitin-like" evidence="3">
    <location>
        <begin position="12"/>
        <end position="126"/>
    </location>
</feature>
<feature type="domain" description="DSC E3 ubiquitin ligase complex subunit 3 C-terminal" evidence="4">
    <location>
        <begin position="179"/>
        <end position="303"/>
    </location>
</feature>
<organism evidence="5 6">
    <name type="scientific">Teratosphaeria destructans</name>
    <dbReference type="NCBI Taxonomy" id="418781"/>
    <lineage>
        <taxon>Eukaryota</taxon>
        <taxon>Fungi</taxon>
        <taxon>Dikarya</taxon>
        <taxon>Ascomycota</taxon>
        <taxon>Pezizomycotina</taxon>
        <taxon>Dothideomycetes</taxon>
        <taxon>Dothideomycetidae</taxon>
        <taxon>Mycosphaerellales</taxon>
        <taxon>Teratosphaeriaceae</taxon>
        <taxon>Teratosphaeria</taxon>
    </lineage>
</organism>